<dbReference type="Proteomes" id="UP000274097">
    <property type="component" value="Unassembled WGS sequence"/>
</dbReference>
<evidence type="ECO:0000313" key="5">
    <source>
        <dbReference type="EMBL" id="RMI19129.1"/>
    </source>
</evidence>
<dbReference type="GO" id="GO:0016832">
    <property type="term" value="F:aldehyde-lyase activity"/>
    <property type="evidence" value="ECO:0007669"/>
    <property type="project" value="TreeGrafter"/>
</dbReference>
<dbReference type="EMBL" id="RAQU01000017">
    <property type="protein sequence ID" value="RKK05394.1"/>
    <property type="molecule type" value="Genomic_DNA"/>
</dbReference>
<dbReference type="RefSeq" id="WP_120637154.1">
    <property type="nucleotide sequence ID" value="NZ_RAQU01000017.1"/>
</dbReference>
<dbReference type="Gene3D" id="3.40.225.10">
    <property type="entry name" value="Class II aldolase/adducin N-terminal domain"/>
    <property type="match status" value="1"/>
</dbReference>
<protein>
    <submittedName>
        <fullName evidence="4">Class II aldolase/adducin family protein</fullName>
    </submittedName>
</protein>
<evidence type="ECO:0000256" key="1">
    <source>
        <dbReference type="ARBA" id="ARBA00022723"/>
    </source>
</evidence>
<evidence type="ECO:0000313" key="6">
    <source>
        <dbReference type="Proteomes" id="UP000274097"/>
    </source>
</evidence>
<dbReference type="GO" id="GO:0046872">
    <property type="term" value="F:metal ion binding"/>
    <property type="evidence" value="ECO:0007669"/>
    <property type="project" value="UniProtKB-KW"/>
</dbReference>
<dbReference type="EMBL" id="RFLX01000024">
    <property type="protein sequence ID" value="RMI19129.1"/>
    <property type="molecule type" value="Genomic_DNA"/>
</dbReference>
<dbReference type="PANTHER" id="PTHR22789">
    <property type="entry name" value="FUCULOSE PHOSPHATE ALDOLASE"/>
    <property type="match status" value="1"/>
</dbReference>
<accession>A0A3A9JNL3</accession>
<evidence type="ECO:0000259" key="3">
    <source>
        <dbReference type="SMART" id="SM01007"/>
    </source>
</evidence>
<dbReference type="InterPro" id="IPR050197">
    <property type="entry name" value="Aldolase_class_II_sugar_metab"/>
</dbReference>
<dbReference type="SUPFAM" id="SSF53639">
    <property type="entry name" value="AraD/HMP-PK domain-like"/>
    <property type="match status" value="1"/>
</dbReference>
<dbReference type="Pfam" id="PF00596">
    <property type="entry name" value="Aldolase_II"/>
    <property type="match status" value="1"/>
</dbReference>
<dbReference type="PANTHER" id="PTHR22789:SF0">
    <property type="entry name" value="3-OXO-TETRONATE 4-PHOSPHATE DECARBOXYLASE-RELATED"/>
    <property type="match status" value="1"/>
</dbReference>
<feature type="domain" description="Class II aldolase/adducin N-terminal" evidence="3">
    <location>
        <begin position="10"/>
        <end position="194"/>
    </location>
</feature>
<dbReference type="InParanoid" id="A0A3A9JNL3"/>
<keyword evidence="6" id="KW-1185">Reference proteome</keyword>
<dbReference type="InterPro" id="IPR036409">
    <property type="entry name" value="Aldolase_II/adducin_N_sf"/>
</dbReference>
<evidence type="ECO:0000313" key="7">
    <source>
        <dbReference type="Proteomes" id="UP000278036"/>
    </source>
</evidence>
<keyword evidence="1" id="KW-0479">Metal-binding</keyword>
<sequence>MTRDLHALLGDLVIANRILAHEGVLDDFGHVAVRHPERPDRFFVSRSRSPELVSRDDLLEFTLDGVPVDPKGLRPYLESVLHARIFAARPDVQATVHHHCPEVLPYTVTEVPLQPVFHMASVLGGPVPVWDSRDEFGDTNMLIDDVPRADSLARALGNGTSVLLRNHGATCAAHSLPAVVFVCVRMKDNAELQSRALAMGTPRYLTEGETRLTSEMLMGERPLERAWSYWRARAGFSGI</sequence>
<evidence type="ECO:0000313" key="4">
    <source>
        <dbReference type="EMBL" id="RKK05394.1"/>
    </source>
</evidence>
<dbReference type="AlphaFoldDB" id="A0A3A9JNL3"/>
<proteinExistence type="predicted"/>
<comment type="caution">
    <text evidence="4">The sequence shown here is derived from an EMBL/GenBank/DDBJ whole genome shotgun (WGS) entry which is preliminary data.</text>
</comment>
<organism evidence="4 7">
    <name type="scientific">Teichococcus wenyumeiae</name>
    <dbReference type="NCBI Taxonomy" id="2478470"/>
    <lineage>
        <taxon>Bacteria</taxon>
        <taxon>Pseudomonadati</taxon>
        <taxon>Pseudomonadota</taxon>
        <taxon>Alphaproteobacteria</taxon>
        <taxon>Acetobacterales</taxon>
        <taxon>Roseomonadaceae</taxon>
        <taxon>Roseomonas</taxon>
    </lineage>
</organism>
<dbReference type="OrthoDB" id="5291399at2"/>
<dbReference type="Proteomes" id="UP000278036">
    <property type="component" value="Unassembled WGS sequence"/>
</dbReference>
<dbReference type="InterPro" id="IPR001303">
    <property type="entry name" value="Aldolase_II/adducin_N"/>
</dbReference>
<gene>
    <name evidence="4" type="ORF">D6Z83_04560</name>
    <name evidence="5" type="ORF">EBE87_21665</name>
</gene>
<name>A0A3A9JNL3_9PROT</name>
<keyword evidence="2" id="KW-0456">Lyase</keyword>
<dbReference type="GO" id="GO:0005829">
    <property type="term" value="C:cytosol"/>
    <property type="evidence" value="ECO:0007669"/>
    <property type="project" value="TreeGrafter"/>
</dbReference>
<dbReference type="SMART" id="SM01007">
    <property type="entry name" value="Aldolase_II"/>
    <property type="match status" value="1"/>
</dbReference>
<evidence type="ECO:0000256" key="2">
    <source>
        <dbReference type="ARBA" id="ARBA00023239"/>
    </source>
</evidence>
<dbReference type="GO" id="GO:0019323">
    <property type="term" value="P:pentose catabolic process"/>
    <property type="evidence" value="ECO:0007669"/>
    <property type="project" value="TreeGrafter"/>
</dbReference>
<reference evidence="4 7" key="1">
    <citation type="submission" date="2018-09" db="EMBL/GenBank/DDBJ databases">
        <title>Roseomonas sp. nov., isolated from feces of Tibetan antelopes in the Qinghai-Tibet plateau, China.</title>
        <authorList>
            <person name="Tian Z."/>
        </authorList>
    </citation>
    <scope>NUCLEOTIDE SEQUENCE [LARGE SCALE GENOMIC DNA]</scope>
    <source>
        <strain evidence="5 6">Z23</strain>
        <strain evidence="4 7">Z24</strain>
    </source>
</reference>